<dbReference type="InterPro" id="IPR010093">
    <property type="entry name" value="SinI_DNA-bd"/>
</dbReference>
<evidence type="ECO:0000313" key="2">
    <source>
        <dbReference type="EMBL" id="CAA9238761.1"/>
    </source>
</evidence>
<dbReference type="Pfam" id="PF12728">
    <property type="entry name" value="HTH_17"/>
    <property type="match status" value="1"/>
</dbReference>
<evidence type="ECO:0000259" key="1">
    <source>
        <dbReference type="Pfam" id="PF12728"/>
    </source>
</evidence>
<sequence>MATLDGDEFLTADEACELLGVKPATLYAYVSRGVLSSFRQGIRRRRLYRRQDIESLLAVRPSNAPPEAARLPRAEDWIPFVN</sequence>
<dbReference type="NCBIfam" id="TIGR01764">
    <property type="entry name" value="excise"/>
    <property type="match status" value="1"/>
</dbReference>
<accession>A0A6J4I088</accession>
<dbReference type="SUPFAM" id="SSF46955">
    <property type="entry name" value="Putative DNA-binding domain"/>
    <property type="match status" value="1"/>
</dbReference>
<organism evidence="2">
    <name type="scientific">uncultured Chloroflexota bacterium</name>
    <dbReference type="NCBI Taxonomy" id="166587"/>
    <lineage>
        <taxon>Bacteria</taxon>
        <taxon>Bacillati</taxon>
        <taxon>Chloroflexota</taxon>
        <taxon>environmental samples</taxon>
    </lineage>
</organism>
<keyword evidence="2" id="KW-0012">Acyltransferase</keyword>
<protein>
    <submittedName>
        <fullName evidence="2">Citrate synthase (Si)</fullName>
        <ecNumber evidence="2">2.3.3.1</ecNumber>
    </submittedName>
</protein>
<keyword evidence="2" id="KW-0808">Transferase</keyword>
<reference evidence="2" key="1">
    <citation type="submission" date="2020-02" db="EMBL/GenBank/DDBJ databases">
        <authorList>
            <person name="Meier V. D."/>
        </authorList>
    </citation>
    <scope>NUCLEOTIDE SEQUENCE</scope>
    <source>
        <strain evidence="2">AVDCRST_MAG77</strain>
    </source>
</reference>
<dbReference type="EC" id="2.3.3.1" evidence="2"/>
<name>A0A6J4I088_9CHLR</name>
<dbReference type="InterPro" id="IPR009061">
    <property type="entry name" value="DNA-bd_dom_put_sf"/>
</dbReference>
<dbReference type="Gene3D" id="1.10.1660.10">
    <property type="match status" value="1"/>
</dbReference>
<feature type="domain" description="Helix-turn-helix" evidence="1">
    <location>
        <begin position="9"/>
        <end position="57"/>
    </location>
</feature>
<dbReference type="EMBL" id="CADCTC010000090">
    <property type="protein sequence ID" value="CAA9238761.1"/>
    <property type="molecule type" value="Genomic_DNA"/>
</dbReference>
<dbReference type="GO" id="GO:0036440">
    <property type="term" value="F:citrate synthase activity"/>
    <property type="evidence" value="ECO:0007669"/>
    <property type="project" value="UniProtKB-EC"/>
</dbReference>
<gene>
    <name evidence="2" type="ORF">AVDCRST_MAG77-1408</name>
</gene>
<dbReference type="GO" id="GO:0003677">
    <property type="term" value="F:DNA binding"/>
    <property type="evidence" value="ECO:0007669"/>
    <property type="project" value="InterPro"/>
</dbReference>
<proteinExistence type="predicted"/>
<dbReference type="AlphaFoldDB" id="A0A6J4I088"/>
<dbReference type="InterPro" id="IPR041657">
    <property type="entry name" value="HTH_17"/>
</dbReference>